<feature type="transmembrane region" description="Helical" evidence="1">
    <location>
        <begin position="70"/>
        <end position="93"/>
    </location>
</feature>
<comment type="caution">
    <text evidence="2">The sequence shown here is derived from an EMBL/GenBank/DDBJ whole genome shotgun (WGS) entry which is preliminary data.</text>
</comment>
<dbReference type="PANTHER" id="PTHR18640:SF5">
    <property type="entry name" value="SODIUM_BILE ACID COTRANSPORTER 7"/>
    <property type="match status" value="1"/>
</dbReference>
<protein>
    <recommendedName>
        <fullName evidence="4">Bile acid:sodium symporter</fullName>
    </recommendedName>
</protein>
<proteinExistence type="predicted"/>
<dbReference type="PIRSF" id="PIRSF026166">
    <property type="entry name" value="UCP026166"/>
    <property type="match status" value="1"/>
</dbReference>
<organism evidence="2 3">
    <name type="scientific">Mycobacterium simulans</name>
    <dbReference type="NCBI Taxonomy" id="627089"/>
    <lineage>
        <taxon>Bacteria</taxon>
        <taxon>Bacillati</taxon>
        <taxon>Actinomycetota</taxon>
        <taxon>Actinomycetes</taxon>
        <taxon>Mycobacteriales</taxon>
        <taxon>Mycobacteriaceae</taxon>
        <taxon>Mycobacterium</taxon>
    </lineage>
</organism>
<dbReference type="Gene3D" id="1.20.1530.20">
    <property type="match status" value="1"/>
</dbReference>
<feature type="transmembrane region" description="Helical" evidence="1">
    <location>
        <begin position="41"/>
        <end position="58"/>
    </location>
</feature>
<dbReference type="PANTHER" id="PTHR18640">
    <property type="entry name" value="SOLUTE CARRIER FAMILY 10 MEMBER 7"/>
    <property type="match status" value="1"/>
</dbReference>
<dbReference type="InterPro" id="IPR038770">
    <property type="entry name" value="Na+/solute_symporter_sf"/>
</dbReference>
<feature type="transmembrane region" description="Helical" evidence="1">
    <location>
        <begin position="265"/>
        <end position="288"/>
    </location>
</feature>
<dbReference type="GO" id="GO:0005886">
    <property type="term" value="C:plasma membrane"/>
    <property type="evidence" value="ECO:0007669"/>
    <property type="project" value="TreeGrafter"/>
</dbReference>
<dbReference type="Pfam" id="PF13593">
    <property type="entry name" value="SBF_like"/>
    <property type="match status" value="1"/>
</dbReference>
<keyword evidence="1" id="KW-1133">Transmembrane helix</keyword>
<sequence length="347" mass="36921">MLTRLRAIRVDSLLLALAAAVAIAALLPARGSAADAMAVAARAAIALLFFLYGVRLSPQQAWHGMRQWRLHLLVLATTFVIFPLLGLATRVLVPSLLTTDLYNGVLFLCLVSSTMQTSVAFTSIARGHVSAAMVSASLSSLVGLFLTPLLVVLLMKTGAGFRVSSDAIIELVLQLLLPFGLGQLVRPWLAPVILNRATLIQVADRVAIMLVVYTAFSMGVVEGIWVSVDPWHLVSVAVLALLLLAVVLTYTTLVGRLARLDRGDAIVLLFCGSKKSLAAGLPMAWVFFDAATVGLIMLPLMLFHQIQLVVCSMIASRLAREAADEAGAARAAAMQEPDEPGECVNSG</sequence>
<evidence type="ECO:0008006" key="4">
    <source>
        <dbReference type="Google" id="ProtNLM"/>
    </source>
</evidence>
<dbReference type="AlphaFoldDB" id="A0A7Z7IQS0"/>
<dbReference type="EMBL" id="OCTY01000002">
    <property type="protein sequence ID" value="SOJ58117.1"/>
    <property type="molecule type" value="Genomic_DNA"/>
</dbReference>
<dbReference type="RefSeq" id="WP_260861208.1">
    <property type="nucleotide sequence ID" value="NZ_OCTY01000002.1"/>
</dbReference>
<dbReference type="Proteomes" id="UP000554965">
    <property type="component" value="Unassembled WGS sequence"/>
</dbReference>
<evidence type="ECO:0000313" key="2">
    <source>
        <dbReference type="EMBL" id="SOJ58117.1"/>
    </source>
</evidence>
<evidence type="ECO:0000313" key="3">
    <source>
        <dbReference type="Proteomes" id="UP000554965"/>
    </source>
</evidence>
<accession>A0A7Z7IQS0</accession>
<evidence type="ECO:0000256" key="1">
    <source>
        <dbReference type="SAM" id="Phobius"/>
    </source>
</evidence>
<feature type="transmembrane region" description="Helical" evidence="1">
    <location>
        <begin position="105"/>
        <end position="125"/>
    </location>
</feature>
<feature type="transmembrane region" description="Helical" evidence="1">
    <location>
        <begin position="231"/>
        <end position="253"/>
    </location>
</feature>
<gene>
    <name evidence="2" type="ORF">MSIMFB_05597</name>
</gene>
<feature type="transmembrane region" description="Helical" evidence="1">
    <location>
        <begin position="206"/>
        <end position="225"/>
    </location>
</feature>
<name>A0A7Z7IQS0_9MYCO</name>
<reference evidence="2 3" key="1">
    <citation type="submission" date="2017-10" db="EMBL/GenBank/DDBJ databases">
        <authorList>
            <consortium name="Urmite Genomes"/>
        </authorList>
    </citation>
    <scope>NUCLEOTIDE SEQUENCE [LARGE SCALE GENOMIC DNA]</scope>
    <source>
        <strain evidence="2 3">FB-527</strain>
    </source>
</reference>
<feature type="transmembrane region" description="Helical" evidence="1">
    <location>
        <begin position="132"/>
        <end position="155"/>
    </location>
</feature>
<keyword evidence="1" id="KW-0812">Transmembrane</keyword>
<feature type="transmembrane region" description="Helical" evidence="1">
    <location>
        <begin position="167"/>
        <end position="185"/>
    </location>
</feature>
<keyword evidence="3" id="KW-1185">Reference proteome</keyword>
<dbReference type="InterPro" id="IPR016833">
    <property type="entry name" value="Put_Na-Bile_cotransptr"/>
</dbReference>
<keyword evidence="1" id="KW-0472">Membrane</keyword>